<dbReference type="InterPro" id="IPR050259">
    <property type="entry name" value="SDR"/>
</dbReference>
<dbReference type="AlphaFoldDB" id="W4LP83"/>
<dbReference type="InterPro" id="IPR002347">
    <property type="entry name" value="SDR_fam"/>
</dbReference>
<evidence type="ECO:0008006" key="4">
    <source>
        <dbReference type="Google" id="ProtNLM"/>
    </source>
</evidence>
<evidence type="ECO:0000313" key="3">
    <source>
        <dbReference type="Proteomes" id="UP000019141"/>
    </source>
</evidence>
<comment type="similarity">
    <text evidence="1">Belongs to the short-chain dehydrogenases/reductases (SDR) family.</text>
</comment>
<dbReference type="InterPro" id="IPR036291">
    <property type="entry name" value="NAD(P)-bd_dom_sf"/>
</dbReference>
<accession>W4LP83</accession>
<proteinExistence type="inferred from homology"/>
<dbReference type="Proteomes" id="UP000019141">
    <property type="component" value="Unassembled WGS sequence"/>
</dbReference>
<comment type="caution">
    <text evidence="2">The sequence shown here is derived from an EMBL/GenBank/DDBJ whole genome shotgun (WGS) entry which is preliminary data.</text>
</comment>
<gene>
    <name evidence="2" type="ORF">ETSY1_13395</name>
</gene>
<protein>
    <recommendedName>
        <fullName evidence="4">3-ketoacyl-ACP reductase</fullName>
    </recommendedName>
</protein>
<dbReference type="PRINTS" id="PR00080">
    <property type="entry name" value="SDRFAMILY"/>
</dbReference>
<dbReference type="PRINTS" id="PR00081">
    <property type="entry name" value="GDHRDH"/>
</dbReference>
<dbReference type="SUPFAM" id="SSF51735">
    <property type="entry name" value="NAD(P)-binding Rossmann-fold domains"/>
    <property type="match status" value="1"/>
</dbReference>
<dbReference type="PANTHER" id="PTHR42879:SF2">
    <property type="entry name" value="3-OXOACYL-[ACYL-CARRIER-PROTEIN] REDUCTASE FABG"/>
    <property type="match status" value="1"/>
</dbReference>
<keyword evidence="3" id="KW-1185">Reference proteome</keyword>
<dbReference type="GO" id="GO:0032787">
    <property type="term" value="P:monocarboxylic acid metabolic process"/>
    <property type="evidence" value="ECO:0007669"/>
    <property type="project" value="UniProtKB-ARBA"/>
</dbReference>
<dbReference type="Pfam" id="PF13561">
    <property type="entry name" value="adh_short_C2"/>
    <property type="match status" value="1"/>
</dbReference>
<sequence length="249" mass="25827">MRLAGKVALVTGAQQGIGQAIALAMGREGAHVVVNYLDDQVAAEATVAQIERSGSRAVAVPGSVARAEDIRKMTEAGKALGGISILVNNAGIFPRVPFLDLTEADWDEVLGVNLKGSFLCTQTVARQMVAEGRAGSVINLTSGAAFRSSPRGVHYVSSKAGVLGLTRATALELAPHHIRVNAIAPGLTDTAQPRYGMSEDEVQAAAEHVPLGRIATPDDIAEVAVFLASDAAGHVTGQTLHVNGGQYLY</sequence>
<dbReference type="NCBIfam" id="NF009466">
    <property type="entry name" value="PRK12826.1-2"/>
    <property type="match status" value="1"/>
</dbReference>
<name>W4LP83_ENTF1</name>
<dbReference type="NCBIfam" id="NF005559">
    <property type="entry name" value="PRK07231.1"/>
    <property type="match status" value="1"/>
</dbReference>
<dbReference type="InterPro" id="IPR020904">
    <property type="entry name" value="Sc_DH/Rdtase_CS"/>
</dbReference>
<evidence type="ECO:0000256" key="1">
    <source>
        <dbReference type="ARBA" id="ARBA00006484"/>
    </source>
</evidence>
<reference evidence="2 3" key="1">
    <citation type="journal article" date="2014" name="Nature">
        <title>An environmental bacterial taxon with a large and distinct metabolic repertoire.</title>
        <authorList>
            <person name="Wilson M.C."/>
            <person name="Mori T."/>
            <person name="Ruckert C."/>
            <person name="Uria A.R."/>
            <person name="Helf M.J."/>
            <person name="Takada K."/>
            <person name="Gernert C."/>
            <person name="Steffens U.A."/>
            <person name="Heycke N."/>
            <person name="Schmitt S."/>
            <person name="Rinke C."/>
            <person name="Helfrich E.J."/>
            <person name="Brachmann A.O."/>
            <person name="Gurgui C."/>
            <person name="Wakimoto T."/>
            <person name="Kracht M."/>
            <person name="Crusemann M."/>
            <person name="Hentschel U."/>
            <person name="Abe I."/>
            <person name="Matsunaga S."/>
            <person name="Kalinowski J."/>
            <person name="Takeyama H."/>
            <person name="Piel J."/>
        </authorList>
    </citation>
    <scope>NUCLEOTIDE SEQUENCE [LARGE SCALE GENOMIC DNA]</scope>
    <source>
        <strain evidence="3">TSY1</strain>
    </source>
</reference>
<organism evidence="2 3">
    <name type="scientific">Entotheonella factor</name>
    <dbReference type="NCBI Taxonomy" id="1429438"/>
    <lineage>
        <taxon>Bacteria</taxon>
        <taxon>Pseudomonadati</taxon>
        <taxon>Nitrospinota/Tectimicrobiota group</taxon>
        <taxon>Candidatus Tectimicrobiota</taxon>
        <taxon>Candidatus Entotheonellia</taxon>
        <taxon>Candidatus Entotheonellales</taxon>
        <taxon>Candidatus Entotheonellaceae</taxon>
        <taxon>Candidatus Entotheonella</taxon>
    </lineage>
</organism>
<evidence type="ECO:0000313" key="2">
    <source>
        <dbReference type="EMBL" id="ETW99868.1"/>
    </source>
</evidence>
<dbReference type="Gene3D" id="3.40.50.720">
    <property type="entry name" value="NAD(P)-binding Rossmann-like Domain"/>
    <property type="match status" value="1"/>
</dbReference>
<dbReference type="HOGENOM" id="CLU_010194_1_2_7"/>
<dbReference type="PROSITE" id="PS00061">
    <property type="entry name" value="ADH_SHORT"/>
    <property type="match status" value="1"/>
</dbReference>
<dbReference type="EMBL" id="AZHW01000397">
    <property type="protein sequence ID" value="ETW99868.1"/>
    <property type="molecule type" value="Genomic_DNA"/>
</dbReference>
<dbReference type="PATRIC" id="fig|1429438.4.peg.2678"/>
<dbReference type="PANTHER" id="PTHR42879">
    <property type="entry name" value="3-OXOACYL-(ACYL-CARRIER-PROTEIN) REDUCTASE"/>
    <property type="match status" value="1"/>
</dbReference>
<dbReference type="FunFam" id="3.40.50.720:FF:000084">
    <property type="entry name" value="Short-chain dehydrogenase reductase"/>
    <property type="match status" value="1"/>
</dbReference>